<dbReference type="PANTHER" id="PTHR14918">
    <property type="entry name" value="KICSTOR COMPLEX PROTEIN SZT2"/>
    <property type="match status" value="1"/>
</dbReference>
<dbReference type="KEGG" id="nai:NECAME_06115"/>
<name>W2TVB7_NECAM</name>
<accession>W2TVB7</accession>
<dbReference type="Proteomes" id="UP000053676">
    <property type="component" value="Unassembled WGS sequence"/>
</dbReference>
<reference evidence="2" key="1">
    <citation type="journal article" date="2014" name="Nat. Genet.">
        <title>Genome of the human hookworm Necator americanus.</title>
        <authorList>
            <person name="Tang Y.T."/>
            <person name="Gao X."/>
            <person name="Rosa B.A."/>
            <person name="Abubucker S."/>
            <person name="Hallsworth-Pepin K."/>
            <person name="Martin J."/>
            <person name="Tyagi R."/>
            <person name="Heizer E."/>
            <person name="Zhang X."/>
            <person name="Bhonagiri-Palsikar V."/>
            <person name="Minx P."/>
            <person name="Warren W.C."/>
            <person name="Wang Q."/>
            <person name="Zhan B."/>
            <person name="Hotez P.J."/>
            <person name="Sternberg P.W."/>
            <person name="Dougall A."/>
            <person name="Gaze S.T."/>
            <person name="Mulvenna J."/>
            <person name="Sotillo J."/>
            <person name="Ranganathan S."/>
            <person name="Rabelo E.M."/>
            <person name="Wilson R.K."/>
            <person name="Felgner P.L."/>
            <person name="Bethony J."/>
            <person name="Hawdon J.M."/>
            <person name="Gasser R.B."/>
            <person name="Loukas A."/>
            <person name="Mitreva M."/>
        </authorList>
    </citation>
    <scope>NUCLEOTIDE SEQUENCE [LARGE SCALE GENOMIC DNA]</scope>
</reference>
<dbReference type="GO" id="GO:0005777">
    <property type="term" value="C:peroxisome"/>
    <property type="evidence" value="ECO:0007669"/>
    <property type="project" value="InterPro"/>
</dbReference>
<dbReference type="PANTHER" id="PTHR14918:SF3">
    <property type="entry name" value="KICSTOR COMPLEX PROTEIN SZT2"/>
    <property type="match status" value="1"/>
</dbReference>
<feature type="non-terminal residue" evidence="1">
    <location>
        <position position="117"/>
    </location>
</feature>
<gene>
    <name evidence="1" type="ORF">NECAME_06115</name>
</gene>
<evidence type="ECO:0000313" key="2">
    <source>
        <dbReference type="Proteomes" id="UP000053676"/>
    </source>
</evidence>
<dbReference type="InterPro" id="IPR033228">
    <property type="entry name" value="SZT2"/>
</dbReference>
<proteinExistence type="predicted"/>
<dbReference type="AlphaFoldDB" id="W2TVB7"/>
<organism evidence="1 2">
    <name type="scientific">Necator americanus</name>
    <name type="common">Human hookworm</name>
    <dbReference type="NCBI Taxonomy" id="51031"/>
    <lineage>
        <taxon>Eukaryota</taxon>
        <taxon>Metazoa</taxon>
        <taxon>Ecdysozoa</taxon>
        <taxon>Nematoda</taxon>
        <taxon>Chromadorea</taxon>
        <taxon>Rhabditida</taxon>
        <taxon>Rhabditina</taxon>
        <taxon>Rhabditomorpha</taxon>
        <taxon>Strongyloidea</taxon>
        <taxon>Ancylostomatidae</taxon>
        <taxon>Bunostominae</taxon>
        <taxon>Necator</taxon>
    </lineage>
</organism>
<dbReference type="EMBL" id="KI657613">
    <property type="protein sequence ID" value="ETN86040.1"/>
    <property type="molecule type" value="Genomic_DNA"/>
</dbReference>
<sequence length="117" mass="13393">MTREDVTVDLVIQAPYHELKDLLSEGQFPNTVRQKLVKSLRNLIDDILEADRVLLHIHAFNSDPVFYQIPLGVSKKIPIFTIEEKTQEMNVFTGAQEENAKTFVGFWSSLCQLSEKS</sequence>
<evidence type="ECO:0000313" key="1">
    <source>
        <dbReference type="EMBL" id="ETN86040.1"/>
    </source>
</evidence>
<dbReference type="OrthoDB" id="43547at2759"/>
<dbReference type="STRING" id="51031.W2TVB7"/>
<keyword evidence="2" id="KW-1185">Reference proteome</keyword>
<protein>
    <submittedName>
        <fullName evidence="1">Uncharacterized protein</fullName>
    </submittedName>
</protein>